<keyword evidence="6 7" id="KW-0472">Membrane</keyword>
<protein>
    <submittedName>
        <fullName evidence="10">ABC transporter ATP-binding protein/permease</fullName>
    </submittedName>
</protein>
<dbReference type="InterPro" id="IPR039421">
    <property type="entry name" value="Type_1_exporter"/>
</dbReference>
<dbReference type="InterPro" id="IPR003439">
    <property type="entry name" value="ABC_transporter-like_ATP-bd"/>
</dbReference>
<dbReference type="PROSITE" id="PS00211">
    <property type="entry name" value="ABC_TRANSPORTER_1"/>
    <property type="match status" value="1"/>
</dbReference>
<dbReference type="Gene3D" id="1.20.1560.10">
    <property type="entry name" value="ABC transporter type 1, transmembrane domain"/>
    <property type="match status" value="1"/>
</dbReference>
<dbReference type="RefSeq" id="WP_158352510.1">
    <property type="nucleotide sequence ID" value="NZ_JAHQCX010000006.1"/>
</dbReference>
<dbReference type="Pfam" id="PF00664">
    <property type="entry name" value="ABC_membrane"/>
    <property type="match status" value="1"/>
</dbReference>
<dbReference type="Gene3D" id="3.40.50.300">
    <property type="entry name" value="P-loop containing nucleotide triphosphate hydrolases"/>
    <property type="match status" value="1"/>
</dbReference>
<feature type="transmembrane region" description="Helical" evidence="7">
    <location>
        <begin position="164"/>
        <end position="181"/>
    </location>
</feature>
<dbReference type="InterPro" id="IPR017871">
    <property type="entry name" value="ABC_transporter-like_CS"/>
</dbReference>
<keyword evidence="5 7" id="KW-1133">Transmembrane helix</keyword>
<name>A0ABS6K7T5_9FIRM</name>
<dbReference type="InterPro" id="IPR027417">
    <property type="entry name" value="P-loop_NTPase"/>
</dbReference>
<accession>A0ABS6K7T5</accession>
<feature type="transmembrane region" description="Helical" evidence="7">
    <location>
        <begin position="56"/>
        <end position="76"/>
    </location>
</feature>
<feature type="domain" description="ABC transporter" evidence="8">
    <location>
        <begin position="334"/>
        <end position="568"/>
    </location>
</feature>
<evidence type="ECO:0000256" key="6">
    <source>
        <dbReference type="ARBA" id="ARBA00023136"/>
    </source>
</evidence>
<dbReference type="GO" id="GO:0005524">
    <property type="term" value="F:ATP binding"/>
    <property type="evidence" value="ECO:0007669"/>
    <property type="project" value="UniProtKB-KW"/>
</dbReference>
<evidence type="ECO:0000256" key="4">
    <source>
        <dbReference type="ARBA" id="ARBA00022840"/>
    </source>
</evidence>
<dbReference type="Pfam" id="PF00005">
    <property type="entry name" value="ABC_tran"/>
    <property type="match status" value="1"/>
</dbReference>
<feature type="domain" description="ABC transmembrane type-1" evidence="9">
    <location>
        <begin position="20"/>
        <end position="305"/>
    </location>
</feature>
<dbReference type="EMBL" id="JAHQCX010000006">
    <property type="protein sequence ID" value="MBU9726594.1"/>
    <property type="molecule type" value="Genomic_DNA"/>
</dbReference>
<evidence type="ECO:0000256" key="5">
    <source>
        <dbReference type="ARBA" id="ARBA00022989"/>
    </source>
</evidence>
<reference evidence="10 11" key="1">
    <citation type="submission" date="2021-06" db="EMBL/GenBank/DDBJ databases">
        <title>Description of novel taxa of the family Lachnospiraceae.</title>
        <authorList>
            <person name="Chaplin A.V."/>
            <person name="Sokolova S.R."/>
            <person name="Pikina A.P."/>
            <person name="Korzhanova M."/>
            <person name="Belova V."/>
            <person name="Korostin D."/>
            <person name="Efimov B.A."/>
        </authorList>
    </citation>
    <scope>NUCLEOTIDE SEQUENCE [LARGE SCALE GENOMIC DNA]</scope>
    <source>
        <strain evidence="10 11">ASD4241</strain>
    </source>
</reference>
<organism evidence="10 11">
    <name type="scientific">Diplocloster modestus</name>
    <dbReference type="NCBI Taxonomy" id="2850322"/>
    <lineage>
        <taxon>Bacteria</taxon>
        <taxon>Bacillati</taxon>
        <taxon>Bacillota</taxon>
        <taxon>Clostridia</taxon>
        <taxon>Lachnospirales</taxon>
        <taxon>Lachnospiraceae</taxon>
        <taxon>Diplocloster</taxon>
    </lineage>
</organism>
<dbReference type="InterPro" id="IPR003593">
    <property type="entry name" value="AAA+_ATPase"/>
</dbReference>
<evidence type="ECO:0000313" key="10">
    <source>
        <dbReference type="EMBL" id="MBU9726594.1"/>
    </source>
</evidence>
<evidence type="ECO:0000256" key="1">
    <source>
        <dbReference type="ARBA" id="ARBA00004651"/>
    </source>
</evidence>
<keyword evidence="2 7" id="KW-0812">Transmembrane</keyword>
<sequence>MYKMIRQFTFHHPKEIIQPTFWLFFSQAFSILPAILAYMAVYILGQAFSPPFTLDLPLLIKIAAIGLGYVVLQYIVELVSYYNTYGRAYNDTADKRIAYIQKLRRQPLGFFSSRESGELISSFASDFANVEYTMCYWLPYPIGVGLLLLVSFLCMAFFDWRMAAAIFTMLPVCAVLMLRIAKVKEKHSRQVMEAKTKAATQLNEYLHGMKDLKAYHHTGSGFDALEKAFSDLREVSLRDEAVTGSLSTLCASLIKFIVPVTAAAGLYLLMGGSLTVLDFAGFLVLATKMTEPALTLVSSITALRGMALSGERLDKVMTTPDPSGTEEISHGERYKFDGVSFHYTGGRDVIHDVTLHTPAGALTALVGPSGSGKSTLLRLMARFWDYQDGHIRMEGKELRSITPESLLAQVSMVMQNAYLFRGTIRENLCFGNESITEQQMMEACQKAQCHDFISALPEDYDTVVGEGGATLSGGERQRISLARAFLKNVPILLLDEPTASLDADNEAMVQKALDDIAKERTVVMIAHRLKTVRNAEQILVLEDGRITQKGTHSQLVGMDGLYSRLWDLQSQAGNYTFKQS</sequence>
<proteinExistence type="predicted"/>
<evidence type="ECO:0000259" key="9">
    <source>
        <dbReference type="PROSITE" id="PS50929"/>
    </source>
</evidence>
<dbReference type="InterPro" id="IPR011527">
    <property type="entry name" value="ABC1_TM_dom"/>
</dbReference>
<keyword evidence="11" id="KW-1185">Reference proteome</keyword>
<dbReference type="Proteomes" id="UP001314681">
    <property type="component" value="Unassembled WGS sequence"/>
</dbReference>
<feature type="transmembrane region" description="Helical" evidence="7">
    <location>
        <begin position="264"/>
        <end position="286"/>
    </location>
</feature>
<feature type="transmembrane region" description="Helical" evidence="7">
    <location>
        <begin position="137"/>
        <end position="158"/>
    </location>
</feature>
<dbReference type="PANTHER" id="PTHR24221:SF397">
    <property type="entry name" value="ABC TRANSPORTER, ATP-BINDING TRANSMEMBRANE PROTEIN"/>
    <property type="match status" value="1"/>
</dbReference>
<evidence type="ECO:0000259" key="8">
    <source>
        <dbReference type="PROSITE" id="PS50893"/>
    </source>
</evidence>
<comment type="caution">
    <text evidence="10">The sequence shown here is derived from an EMBL/GenBank/DDBJ whole genome shotgun (WGS) entry which is preliminary data.</text>
</comment>
<dbReference type="PANTHER" id="PTHR24221">
    <property type="entry name" value="ATP-BINDING CASSETTE SUB-FAMILY B"/>
    <property type="match status" value="1"/>
</dbReference>
<dbReference type="PROSITE" id="PS50929">
    <property type="entry name" value="ABC_TM1F"/>
    <property type="match status" value="1"/>
</dbReference>
<dbReference type="SUPFAM" id="SSF90123">
    <property type="entry name" value="ABC transporter transmembrane region"/>
    <property type="match status" value="1"/>
</dbReference>
<gene>
    <name evidence="10" type="ORF">KTH90_11265</name>
</gene>
<dbReference type="CDD" id="cd07346">
    <property type="entry name" value="ABC_6TM_exporters"/>
    <property type="match status" value="1"/>
</dbReference>
<feature type="transmembrane region" description="Helical" evidence="7">
    <location>
        <begin position="21"/>
        <end position="44"/>
    </location>
</feature>
<comment type="subcellular location">
    <subcellularLocation>
        <location evidence="1">Cell membrane</location>
        <topology evidence="1">Multi-pass membrane protein</topology>
    </subcellularLocation>
</comment>
<evidence type="ECO:0000313" key="11">
    <source>
        <dbReference type="Proteomes" id="UP001314681"/>
    </source>
</evidence>
<evidence type="ECO:0000256" key="2">
    <source>
        <dbReference type="ARBA" id="ARBA00022692"/>
    </source>
</evidence>
<evidence type="ECO:0000256" key="7">
    <source>
        <dbReference type="SAM" id="Phobius"/>
    </source>
</evidence>
<dbReference type="SMART" id="SM00382">
    <property type="entry name" value="AAA"/>
    <property type="match status" value="1"/>
</dbReference>
<keyword evidence="4 10" id="KW-0067">ATP-binding</keyword>
<dbReference type="InterPro" id="IPR036640">
    <property type="entry name" value="ABC1_TM_sf"/>
</dbReference>
<keyword evidence="3" id="KW-0547">Nucleotide-binding</keyword>
<dbReference type="SUPFAM" id="SSF52540">
    <property type="entry name" value="P-loop containing nucleoside triphosphate hydrolases"/>
    <property type="match status" value="1"/>
</dbReference>
<evidence type="ECO:0000256" key="3">
    <source>
        <dbReference type="ARBA" id="ARBA00022741"/>
    </source>
</evidence>
<dbReference type="PROSITE" id="PS50893">
    <property type="entry name" value="ABC_TRANSPORTER_2"/>
    <property type="match status" value="1"/>
</dbReference>